<proteinExistence type="predicted"/>
<dbReference type="CDD" id="cd02603">
    <property type="entry name" value="HAD_sEH-N_like"/>
    <property type="match status" value="1"/>
</dbReference>
<evidence type="ECO:0000313" key="2">
    <source>
        <dbReference type="Proteomes" id="UP000228906"/>
    </source>
</evidence>
<dbReference type="Gene3D" id="3.40.50.1000">
    <property type="entry name" value="HAD superfamily/HAD-like"/>
    <property type="match status" value="1"/>
</dbReference>
<dbReference type="PANTHER" id="PTHR43611:SF3">
    <property type="entry name" value="FLAVIN MONONUCLEOTIDE HYDROLASE 1, CHLOROPLATIC"/>
    <property type="match status" value="1"/>
</dbReference>
<dbReference type="NCBIfam" id="TIGR01509">
    <property type="entry name" value="HAD-SF-IA-v3"/>
    <property type="match status" value="1"/>
</dbReference>
<dbReference type="Gene3D" id="1.10.150.240">
    <property type="entry name" value="Putative phosphatase, domain 2"/>
    <property type="match status" value="1"/>
</dbReference>
<name>A0A2H0UVR9_9BACT</name>
<accession>A0A2H0UVR9</accession>
<organism evidence="1 2">
    <name type="scientific">bacterium (Candidatus Gribaldobacteria) CG10_big_fil_rev_8_21_14_0_10_41_12</name>
    <dbReference type="NCBI Taxonomy" id="2014277"/>
    <lineage>
        <taxon>Bacteria</taxon>
        <taxon>Candidatus Gribaldobacteria</taxon>
    </lineage>
</organism>
<evidence type="ECO:0000313" key="1">
    <source>
        <dbReference type="EMBL" id="PIR90907.1"/>
    </source>
</evidence>
<dbReference type="InterPro" id="IPR006439">
    <property type="entry name" value="HAD-SF_hydro_IA"/>
</dbReference>
<dbReference type="InterPro" id="IPR023198">
    <property type="entry name" value="PGP-like_dom2"/>
</dbReference>
<evidence type="ECO:0008006" key="3">
    <source>
        <dbReference type="Google" id="ProtNLM"/>
    </source>
</evidence>
<dbReference type="InterPro" id="IPR036412">
    <property type="entry name" value="HAD-like_sf"/>
</dbReference>
<dbReference type="EMBL" id="PFAV01000068">
    <property type="protein sequence ID" value="PIR90907.1"/>
    <property type="molecule type" value="Genomic_DNA"/>
</dbReference>
<dbReference type="SUPFAM" id="SSF56784">
    <property type="entry name" value="HAD-like"/>
    <property type="match status" value="1"/>
</dbReference>
<feature type="non-terminal residue" evidence="1">
    <location>
        <position position="1"/>
    </location>
</feature>
<comment type="caution">
    <text evidence="1">The sequence shown here is derived from an EMBL/GenBank/DDBJ whole genome shotgun (WGS) entry which is preliminary data.</text>
</comment>
<dbReference type="Pfam" id="PF00702">
    <property type="entry name" value="Hydrolase"/>
    <property type="match status" value="1"/>
</dbReference>
<reference evidence="2" key="1">
    <citation type="submission" date="2017-09" db="EMBL/GenBank/DDBJ databases">
        <title>Depth-based differentiation of microbial function through sediment-hosted aquifers and enrichment of novel symbionts in the deep terrestrial subsurface.</title>
        <authorList>
            <person name="Probst A.J."/>
            <person name="Ladd B."/>
            <person name="Jarett J.K."/>
            <person name="Geller-Mcgrath D.E."/>
            <person name="Sieber C.M.K."/>
            <person name="Emerson J.B."/>
            <person name="Anantharaman K."/>
            <person name="Thomas B.C."/>
            <person name="Malmstrom R."/>
            <person name="Stieglmeier M."/>
            <person name="Klingl A."/>
            <person name="Woyke T."/>
            <person name="Ryan C.M."/>
            <person name="Banfield J.F."/>
        </authorList>
    </citation>
    <scope>NUCLEOTIDE SEQUENCE [LARGE SCALE GENOMIC DNA]</scope>
</reference>
<dbReference type="AlphaFoldDB" id="A0A2H0UVR9"/>
<sequence>NAEEKEYAKKMTRDLFEQLDKGLLDEDSFWLKFSQRINKSMPVNVKELARKLFNEHFELYEEVVNMLKNLKTNGYVTAVLSDTFPYMADITRARNGYDYFDKVYLSCEVGFVKPQKEFYELVVKDLVVLSGECIFIDDNEDNLLPAKKLGMKTVLAIKPDQIVEDVWTIIKSENKI</sequence>
<gene>
    <name evidence="1" type="ORF">COU03_03655</name>
</gene>
<dbReference type="PANTHER" id="PTHR43611">
    <property type="entry name" value="ALPHA-D-GLUCOSE 1-PHOSPHATE PHOSPHATASE"/>
    <property type="match status" value="1"/>
</dbReference>
<dbReference type="PRINTS" id="PR00413">
    <property type="entry name" value="HADHALOGNASE"/>
</dbReference>
<dbReference type="Proteomes" id="UP000228906">
    <property type="component" value="Unassembled WGS sequence"/>
</dbReference>
<protein>
    <recommendedName>
        <fullName evidence="3">HAD family phosphatase</fullName>
    </recommendedName>
</protein>
<dbReference type="InterPro" id="IPR023214">
    <property type="entry name" value="HAD_sf"/>
</dbReference>